<evidence type="ECO:0000313" key="2">
    <source>
        <dbReference type="EMBL" id="CDX58898.1"/>
    </source>
</evidence>
<proteinExistence type="predicted"/>
<dbReference type="InterPro" id="IPR003673">
    <property type="entry name" value="CoA-Trfase_fam_III"/>
</dbReference>
<name>A0A0K2W0W1_MESPL</name>
<evidence type="ECO:0000256" key="1">
    <source>
        <dbReference type="SAM" id="MobiDB-lite"/>
    </source>
</evidence>
<dbReference type="InterPro" id="IPR050509">
    <property type="entry name" value="CoA-transferase_III"/>
</dbReference>
<protein>
    <submittedName>
        <fullName evidence="2">Putative acyl-CoA transferase</fullName>
    </submittedName>
</protein>
<dbReference type="InterPro" id="IPR044855">
    <property type="entry name" value="CoA-Trfase_III_dom3_sf"/>
</dbReference>
<dbReference type="PANTHER" id="PTHR48228">
    <property type="entry name" value="SUCCINYL-COA--D-CITRAMALATE COA-TRANSFERASE"/>
    <property type="match status" value="1"/>
</dbReference>
<organism evidence="2 3">
    <name type="scientific">Mesorhizobium plurifarium</name>
    <dbReference type="NCBI Taxonomy" id="69974"/>
    <lineage>
        <taxon>Bacteria</taxon>
        <taxon>Pseudomonadati</taxon>
        <taxon>Pseudomonadota</taxon>
        <taxon>Alphaproteobacteria</taxon>
        <taxon>Hyphomicrobiales</taxon>
        <taxon>Phyllobacteriaceae</taxon>
        <taxon>Mesorhizobium</taxon>
    </lineage>
</organism>
<gene>
    <name evidence="2" type="ORF">MPL1032_240314</name>
</gene>
<dbReference type="SUPFAM" id="SSF89796">
    <property type="entry name" value="CoA-transferase family III (CaiB/BaiF)"/>
    <property type="match status" value="1"/>
</dbReference>
<accession>A0A0K2W0W1</accession>
<dbReference type="PANTHER" id="PTHR48228:SF5">
    <property type="entry name" value="ALPHA-METHYLACYL-COA RACEMASE"/>
    <property type="match status" value="1"/>
</dbReference>
<dbReference type="GO" id="GO:0016740">
    <property type="term" value="F:transferase activity"/>
    <property type="evidence" value="ECO:0007669"/>
    <property type="project" value="UniProtKB-KW"/>
</dbReference>
<dbReference type="Pfam" id="PF02515">
    <property type="entry name" value="CoA_transf_3"/>
    <property type="match status" value="1"/>
</dbReference>
<keyword evidence="2" id="KW-0808">Transferase</keyword>
<dbReference type="InterPro" id="IPR023606">
    <property type="entry name" value="CoA-Trfase_III_dom_1_sf"/>
</dbReference>
<dbReference type="EMBL" id="CCND01000017">
    <property type="protein sequence ID" value="CDX58898.1"/>
    <property type="molecule type" value="Genomic_DNA"/>
</dbReference>
<sequence length="388" mass="41458">MSWNPAPTAPAGSALATFLQGVRILDLSQYIPGPLATLLLADMGAEVLKVEPPRGDEMRTLGPRDALGRPIFYNSLNAGKTVRRLDLKDDADRAAFLDLARCADVVVEGFRPAVLERLGVGYEVLKSVNPRIVLCSINGYGSRSTYAAKAGHDANYLAVKGMLDRNGTDKPIFFDPPVSDVSGSLFAAIAILGALHGRARTGKGCAIDLALADTAMPLQLIQIAAYGANGTIPARGETYLNGGAAYYQVYATRDGRHVVLGAIEPKFWEAFCNAAGHPDWIARQFEALPQHALRDTVASFFSTLSKDEVEARFQDVDCCLSIVNDLGEALADVHTKERGLVRRNAEGDLQALFPALIDGAPPSPRSPLSQTDHPRPAAAGASNAHDRT</sequence>
<feature type="region of interest" description="Disordered" evidence="1">
    <location>
        <begin position="359"/>
        <end position="388"/>
    </location>
</feature>
<dbReference type="Gene3D" id="3.30.1540.10">
    <property type="entry name" value="formyl-coa transferase, domain 3"/>
    <property type="match status" value="1"/>
</dbReference>
<dbReference type="Gene3D" id="3.40.50.10540">
    <property type="entry name" value="Crotonobetainyl-coa:carnitine coa-transferase, domain 1"/>
    <property type="match status" value="1"/>
</dbReference>
<evidence type="ECO:0000313" key="3">
    <source>
        <dbReference type="Proteomes" id="UP000182888"/>
    </source>
</evidence>
<reference evidence="3" key="1">
    <citation type="submission" date="2014-08" db="EMBL/GenBank/DDBJ databases">
        <authorList>
            <person name="Edwards T."/>
        </authorList>
    </citation>
    <scope>NUCLEOTIDE SEQUENCE [LARGE SCALE GENOMIC DNA]</scope>
</reference>
<dbReference type="AlphaFoldDB" id="A0A0K2W0W1"/>
<dbReference type="Proteomes" id="UP000182888">
    <property type="component" value="Unassembled WGS sequence"/>
</dbReference>